<reference evidence="1 2" key="1">
    <citation type="journal article" date="2018" name="Front. Plant Sci.">
        <title>Red Clover (Trifolium pratense) and Zigzag Clover (T. medium) - A Picture of Genomic Similarities and Differences.</title>
        <authorList>
            <person name="Dluhosova J."/>
            <person name="Istvanek J."/>
            <person name="Nedelnik J."/>
            <person name="Repkova J."/>
        </authorList>
    </citation>
    <scope>NUCLEOTIDE SEQUENCE [LARGE SCALE GENOMIC DNA]</scope>
    <source>
        <strain evidence="2">cv. 10/8</strain>
        <tissue evidence="1">Leaf</tissue>
    </source>
</reference>
<organism evidence="1 2">
    <name type="scientific">Trifolium medium</name>
    <dbReference type="NCBI Taxonomy" id="97028"/>
    <lineage>
        <taxon>Eukaryota</taxon>
        <taxon>Viridiplantae</taxon>
        <taxon>Streptophyta</taxon>
        <taxon>Embryophyta</taxon>
        <taxon>Tracheophyta</taxon>
        <taxon>Spermatophyta</taxon>
        <taxon>Magnoliopsida</taxon>
        <taxon>eudicotyledons</taxon>
        <taxon>Gunneridae</taxon>
        <taxon>Pentapetalae</taxon>
        <taxon>rosids</taxon>
        <taxon>fabids</taxon>
        <taxon>Fabales</taxon>
        <taxon>Fabaceae</taxon>
        <taxon>Papilionoideae</taxon>
        <taxon>50 kb inversion clade</taxon>
        <taxon>NPAAA clade</taxon>
        <taxon>Hologalegina</taxon>
        <taxon>IRL clade</taxon>
        <taxon>Trifolieae</taxon>
        <taxon>Trifolium</taxon>
    </lineage>
</organism>
<evidence type="ECO:0000313" key="1">
    <source>
        <dbReference type="EMBL" id="MCI55648.1"/>
    </source>
</evidence>
<evidence type="ECO:0000313" key="2">
    <source>
        <dbReference type="Proteomes" id="UP000265520"/>
    </source>
</evidence>
<protein>
    <submittedName>
        <fullName evidence="1">Gag-pol polyprotein</fullName>
    </submittedName>
</protein>
<sequence>MKATAIEEVQDISTMRVDALIGSLKTYESSANEILEKKSKSIALVSNAEDEEIENDIDSNESISEAIVLL</sequence>
<feature type="non-terminal residue" evidence="1">
    <location>
        <position position="70"/>
    </location>
</feature>
<name>A0A392T3I5_9FABA</name>
<accession>A0A392T3I5</accession>
<proteinExistence type="predicted"/>
<dbReference type="EMBL" id="LXQA010499593">
    <property type="protein sequence ID" value="MCI55648.1"/>
    <property type="molecule type" value="Genomic_DNA"/>
</dbReference>
<comment type="caution">
    <text evidence="1">The sequence shown here is derived from an EMBL/GenBank/DDBJ whole genome shotgun (WGS) entry which is preliminary data.</text>
</comment>
<dbReference type="AlphaFoldDB" id="A0A392T3I5"/>
<keyword evidence="2" id="KW-1185">Reference proteome</keyword>
<dbReference type="Proteomes" id="UP000265520">
    <property type="component" value="Unassembled WGS sequence"/>
</dbReference>